<keyword evidence="1" id="KW-0812">Transmembrane</keyword>
<organism evidence="2 3">
    <name type="scientific">Cellulomonas uda</name>
    <dbReference type="NCBI Taxonomy" id="1714"/>
    <lineage>
        <taxon>Bacteria</taxon>
        <taxon>Bacillati</taxon>
        <taxon>Actinomycetota</taxon>
        <taxon>Actinomycetes</taxon>
        <taxon>Micrococcales</taxon>
        <taxon>Cellulomonadaceae</taxon>
        <taxon>Cellulomonas</taxon>
    </lineage>
</organism>
<dbReference type="Proteomes" id="UP000315842">
    <property type="component" value="Unassembled WGS sequence"/>
</dbReference>
<evidence type="ECO:0000256" key="1">
    <source>
        <dbReference type="SAM" id="Phobius"/>
    </source>
</evidence>
<dbReference type="AlphaFoldDB" id="A0A4Y3KG22"/>
<accession>A0A4Y3KG22</accession>
<sequence length="71" mass="7040">MRRSPAVTEIRSKVPTGAVGVLGSVIGVLVVVGRSPVSIATRERPRGALVTCGSCLGSGRASGRGPRGAVG</sequence>
<name>A0A4Y3KG22_CELUD</name>
<protein>
    <submittedName>
        <fullName evidence="2">Uncharacterized protein</fullName>
    </submittedName>
</protein>
<reference evidence="2 3" key="1">
    <citation type="submission" date="2019-06" db="EMBL/GenBank/DDBJ databases">
        <title>Whole genome shotgun sequence of Cellulomonas uda NBRC 3747.</title>
        <authorList>
            <person name="Hosoyama A."/>
            <person name="Uohara A."/>
            <person name="Ohji S."/>
            <person name="Ichikawa N."/>
        </authorList>
    </citation>
    <scope>NUCLEOTIDE SEQUENCE [LARGE SCALE GENOMIC DNA]</scope>
    <source>
        <strain evidence="2 3">NBRC 3747</strain>
    </source>
</reference>
<evidence type="ECO:0000313" key="2">
    <source>
        <dbReference type="EMBL" id="GEA82626.1"/>
    </source>
</evidence>
<gene>
    <name evidence="2" type="ORF">CUD01_30700</name>
</gene>
<keyword evidence="1" id="KW-1133">Transmembrane helix</keyword>
<feature type="transmembrane region" description="Helical" evidence="1">
    <location>
        <begin position="14"/>
        <end position="32"/>
    </location>
</feature>
<keyword evidence="3" id="KW-1185">Reference proteome</keyword>
<evidence type="ECO:0000313" key="3">
    <source>
        <dbReference type="Proteomes" id="UP000315842"/>
    </source>
</evidence>
<dbReference type="EMBL" id="BJLP01000074">
    <property type="protein sequence ID" value="GEA82626.1"/>
    <property type="molecule type" value="Genomic_DNA"/>
</dbReference>
<proteinExistence type="predicted"/>
<keyword evidence="1" id="KW-0472">Membrane</keyword>
<comment type="caution">
    <text evidence="2">The sequence shown here is derived from an EMBL/GenBank/DDBJ whole genome shotgun (WGS) entry which is preliminary data.</text>
</comment>